<dbReference type="EMBL" id="DVMN01000001">
    <property type="protein sequence ID" value="HIU20622.1"/>
    <property type="molecule type" value="Genomic_DNA"/>
</dbReference>
<dbReference type="InterPro" id="IPR003343">
    <property type="entry name" value="Big_2"/>
</dbReference>
<gene>
    <name evidence="3" type="ORF">IAD51_00050</name>
</gene>
<feature type="domain" description="BIG2" evidence="2">
    <location>
        <begin position="41"/>
        <end position="116"/>
    </location>
</feature>
<keyword evidence="1" id="KW-0732">Signal</keyword>
<dbReference type="InterPro" id="IPR008964">
    <property type="entry name" value="Invasin/intimin_cell_adhesion"/>
</dbReference>
<evidence type="ECO:0000313" key="3">
    <source>
        <dbReference type="EMBL" id="HIU20622.1"/>
    </source>
</evidence>
<feature type="chain" id="PRO_5038636752" evidence="1">
    <location>
        <begin position="25"/>
        <end position="608"/>
    </location>
</feature>
<dbReference type="Pfam" id="PF02368">
    <property type="entry name" value="Big_2"/>
    <property type="match status" value="2"/>
</dbReference>
<comment type="caution">
    <text evidence="3">The sequence shown here is derived from an EMBL/GenBank/DDBJ whole genome shotgun (WGS) entry which is preliminary data.</text>
</comment>
<reference evidence="3" key="1">
    <citation type="submission" date="2020-10" db="EMBL/GenBank/DDBJ databases">
        <authorList>
            <person name="Gilroy R."/>
        </authorList>
    </citation>
    <scope>NUCLEOTIDE SEQUENCE</scope>
    <source>
        <strain evidence="3">1063</strain>
    </source>
</reference>
<evidence type="ECO:0000259" key="2">
    <source>
        <dbReference type="SMART" id="SM00635"/>
    </source>
</evidence>
<reference evidence="3" key="2">
    <citation type="journal article" date="2021" name="PeerJ">
        <title>Extensive microbial diversity within the chicken gut microbiome revealed by metagenomics and culture.</title>
        <authorList>
            <person name="Gilroy R."/>
            <person name="Ravi A."/>
            <person name="Getino M."/>
            <person name="Pursley I."/>
            <person name="Horton D.L."/>
            <person name="Alikhan N.F."/>
            <person name="Baker D."/>
            <person name="Gharbi K."/>
            <person name="Hall N."/>
            <person name="Watson M."/>
            <person name="Adriaenssens E.M."/>
            <person name="Foster-Nyarko E."/>
            <person name="Jarju S."/>
            <person name="Secka A."/>
            <person name="Antonio M."/>
            <person name="Oren A."/>
            <person name="Chaudhuri R.R."/>
            <person name="La Ragione R."/>
            <person name="Hildebrand F."/>
            <person name="Pallen M.J."/>
        </authorList>
    </citation>
    <scope>NUCLEOTIDE SEQUENCE</scope>
    <source>
        <strain evidence="3">1063</strain>
    </source>
</reference>
<dbReference type="PROSITE" id="PS51257">
    <property type="entry name" value="PROKAR_LIPOPROTEIN"/>
    <property type="match status" value="1"/>
</dbReference>
<dbReference type="Gene3D" id="2.60.40.1080">
    <property type="match status" value="2"/>
</dbReference>
<sequence length="608" mass="66804">MGNKRKSLVIVVMAVLLCLSMVLAACDDGNQQTPGTPAYDGPYEIRITAIGSTTIRAGSTVQLRSSVTGTTNKDVTYSSSDESIATVSDRGVVTGLKAGEVTITVSLVIEPLCRATIDITVEQAVTPTSITIDSVDAVQWAGQTLQLNATVTPDEAYAIVNWTSDNEDVATVDENGLVTFIEEGEVGITATSAMDATVSDNVIFRVKRGFFRNDLGSPYWDISTQADDENPHVTISIDESQAGYHSLYLSNVSGTRYYVEGYFEIKEQVTAWTWQGVGIGSGLSDTSTRYGMFSPRVEGQGNTYNKFIVKDLPNETWPAITTRSQIWGLNGLDNVDWENGKVKFGLLRDENTYYYLVNDVLMYVDKSTVYDGIATMPIFLAVDLNVEVTDYSVVTDDTSLDNMLEEARFNQLLYATNSEIVDITDGTYTFRTNNVLSKDNAAKSIGDTAMLVGDFEVEFDINNMSCNSAHNTAFTGLSLNLTRYESADNVETFIFGTSANQEGAQGIAGMYSWNFQKSFDDPDAPYDWLESTTPVANPGGSHHIKVTRTIENNIATFRMYIDGNEVVFDKLLYDWSTMTSRYTGAYTLWLAGEYAAGQITNLQIRSNL</sequence>
<proteinExistence type="predicted"/>
<dbReference type="Proteomes" id="UP000824088">
    <property type="component" value="Unassembled WGS sequence"/>
</dbReference>
<dbReference type="AlphaFoldDB" id="A0A9D1HRD0"/>
<evidence type="ECO:0000313" key="4">
    <source>
        <dbReference type="Proteomes" id="UP000824088"/>
    </source>
</evidence>
<evidence type="ECO:0000256" key="1">
    <source>
        <dbReference type="SAM" id="SignalP"/>
    </source>
</evidence>
<feature type="domain" description="BIG2" evidence="2">
    <location>
        <begin position="126"/>
        <end position="202"/>
    </location>
</feature>
<organism evidence="3 4">
    <name type="scientific">Candidatus Limadaptatus stercorigallinarum</name>
    <dbReference type="NCBI Taxonomy" id="2840845"/>
    <lineage>
        <taxon>Bacteria</taxon>
        <taxon>Bacillati</taxon>
        <taxon>Bacillota</taxon>
        <taxon>Clostridia</taxon>
        <taxon>Eubacteriales</taxon>
        <taxon>Candidatus Limadaptatus</taxon>
    </lineage>
</organism>
<accession>A0A9D1HRD0</accession>
<name>A0A9D1HRD0_9FIRM</name>
<feature type="signal peptide" evidence="1">
    <location>
        <begin position="1"/>
        <end position="24"/>
    </location>
</feature>
<dbReference type="SUPFAM" id="SSF49373">
    <property type="entry name" value="Invasin/intimin cell-adhesion fragments"/>
    <property type="match status" value="2"/>
</dbReference>
<protein>
    <submittedName>
        <fullName evidence="3">Ig domain-containing protein</fullName>
    </submittedName>
</protein>
<dbReference type="SMART" id="SM00635">
    <property type="entry name" value="BID_2"/>
    <property type="match status" value="2"/>
</dbReference>